<sequence length="76" mass="7938">MTVRLEIARLIICSPRESGQGLGGRLGAEGVAHNAEVDSAETVGILAPGSLLKSLVCAWTVLNQFEVLGSFANLDD</sequence>
<gene>
    <name evidence="1" type="ORF">CEXT_294001</name>
</gene>
<reference evidence="1 2" key="1">
    <citation type="submission" date="2021-06" db="EMBL/GenBank/DDBJ databases">
        <title>Caerostris extrusa draft genome.</title>
        <authorList>
            <person name="Kono N."/>
            <person name="Arakawa K."/>
        </authorList>
    </citation>
    <scope>NUCLEOTIDE SEQUENCE [LARGE SCALE GENOMIC DNA]</scope>
</reference>
<protein>
    <submittedName>
        <fullName evidence="1">Uncharacterized protein</fullName>
    </submittedName>
</protein>
<evidence type="ECO:0000313" key="1">
    <source>
        <dbReference type="EMBL" id="GIX67328.1"/>
    </source>
</evidence>
<proteinExistence type="predicted"/>
<accession>A0AAV4M4S5</accession>
<organism evidence="1 2">
    <name type="scientific">Caerostris extrusa</name>
    <name type="common">Bark spider</name>
    <name type="synonym">Caerostris bankana</name>
    <dbReference type="NCBI Taxonomy" id="172846"/>
    <lineage>
        <taxon>Eukaryota</taxon>
        <taxon>Metazoa</taxon>
        <taxon>Ecdysozoa</taxon>
        <taxon>Arthropoda</taxon>
        <taxon>Chelicerata</taxon>
        <taxon>Arachnida</taxon>
        <taxon>Araneae</taxon>
        <taxon>Araneomorphae</taxon>
        <taxon>Entelegynae</taxon>
        <taxon>Araneoidea</taxon>
        <taxon>Araneidae</taxon>
        <taxon>Caerostris</taxon>
    </lineage>
</organism>
<dbReference type="AlphaFoldDB" id="A0AAV4M4S5"/>
<evidence type="ECO:0000313" key="2">
    <source>
        <dbReference type="Proteomes" id="UP001054945"/>
    </source>
</evidence>
<name>A0AAV4M4S5_CAEEX</name>
<comment type="caution">
    <text evidence="1">The sequence shown here is derived from an EMBL/GenBank/DDBJ whole genome shotgun (WGS) entry which is preliminary data.</text>
</comment>
<keyword evidence="2" id="KW-1185">Reference proteome</keyword>
<dbReference type="EMBL" id="BPLR01019391">
    <property type="protein sequence ID" value="GIX67328.1"/>
    <property type="molecule type" value="Genomic_DNA"/>
</dbReference>
<dbReference type="Proteomes" id="UP001054945">
    <property type="component" value="Unassembled WGS sequence"/>
</dbReference>